<evidence type="ECO:0000313" key="3">
    <source>
        <dbReference type="RefSeq" id="XP_030080656.1"/>
    </source>
</evidence>
<dbReference type="OMA" id="FLRCAIN"/>
<keyword evidence="1" id="KW-1133">Transmembrane helix</keyword>
<dbReference type="OrthoDB" id="7859910at2759"/>
<dbReference type="Proteomes" id="UP000504633">
    <property type="component" value="Unplaced"/>
</dbReference>
<organism evidence="2 3">
    <name type="scientific">Drosophila hydei</name>
    <name type="common">Fruit fly</name>
    <dbReference type="NCBI Taxonomy" id="7224"/>
    <lineage>
        <taxon>Eukaryota</taxon>
        <taxon>Metazoa</taxon>
        <taxon>Ecdysozoa</taxon>
        <taxon>Arthropoda</taxon>
        <taxon>Hexapoda</taxon>
        <taxon>Insecta</taxon>
        <taxon>Pterygota</taxon>
        <taxon>Neoptera</taxon>
        <taxon>Endopterygota</taxon>
        <taxon>Diptera</taxon>
        <taxon>Brachycera</taxon>
        <taxon>Muscomorpha</taxon>
        <taxon>Ephydroidea</taxon>
        <taxon>Drosophilidae</taxon>
        <taxon>Drosophila</taxon>
    </lineage>
</organism>
<feature type="transmembrane region" description="Helical" evidence="1">
    <location>
        <begin position="210"/>
        <end position="231"/>
    </location>
</feature>
<dbReference type="KEGG" id="dhe:115483333"/>
<evidence type="ECO:0000313" key="2">
    <source>
        <dbReference type="Proteomes" id="UP000504633"/>
    </source>
</evidence>
<sequence length="243" mass="28778">MSQAVTNRMFRRMRLSEKIIEVSTLIYHLITLSIFISVLTTVLITGIQMPDIVDDETFLASGLRIMVYSQQVETLFDDIPLSLSNRLIVVDLETWTQHVYSLNDSYAYVMMTHWWLALKLKQKRLVQPKLRVAPHKLCGVPRYLRFHVQPGIFFLRSLKHFLSQAYEVGLTEQWRQQGFRQAEQMGHINVAPYEPTMLYPLPLEFYTTFIYIYAFGILTSIVCFSLEWFYFRWTQFRNNIIIV</sequence>
<gene>
    <name evidence="3" type="primary">LOC115483333</name>
</gene>
<dbReference type="GeneID" id="115483333"/>
<proteinExistence type="predicted"/>
<dbReference type="AlphaFoldDB" id="A0A6J2SU48"/>
<feature type="transmembrane region" description="Helical" evidence="1">
    <location>
        <begin position="20"/>
        <end position="44"/>
    </location>
</feature>
<dbReference type="CTD" id="246471"/>
<protein>
    <submittedName>
        <fullName evidence="3">Uncharacterized protein LOC115483333</fullName>
    </submittedName>
</protein>
<dbReference type="RefSeq" id="XP_030080656.1">
    <property type="nucleotide sequence ID" value="XM_030224796.1"/>
</dbReference>
<keyword evidence="1" id="KW-0472">Membrane</keyword>
<keyword evidence="2" id="KW-1185">Reference proteome</keyword>
<evidence type="ECO:0000256" key="1">
    <source>
        <dbReference type="SAM" id="Phobius"/>
    </source>
</evidence>
<keyword evidence="1" id="KW-0812">Transmembrane</keyword>
<accession>A0A6J2SU48</accession>
<reference evidence="3" key="1">
    <citation type="submission" date="2025-08" db="UniProtKB">
        <authorList>
            <consortium name="RefSeq"/>
        </authorList>
    </citation>
    <scope>IDENTIFICATION</scope>
    <source>
        <strain evidence="3">15085-1641.00</strain>
        <tissue evidence="3">Whole body</tissue>
    </source>
</reference>
<name>A0A6J2SU48_DROHY</name>